<evidence type="ECO:0000313" key="1">
    <source>
        <dbReference type="EMBL" id="KAK3057920.1"/>
    </source>
</evidence>
<accession>A0AAJ0LWB4</accession>
<dbReference type="PANTHER" id="PTHR38790">
    <property type="entry name" value="2EXR DOMAIN-CONTAINING PROTEIN-RELATED"/>
    <property type="match status" value="1"/>
</dbReference>
<dbReference type="AlphaFoldDB" id="A0AAJ0LWB4"/>
<keyword evidence="2" id="KW-1185">Reference proteome</keyword>
<gene>
    <name evidence="1" type="ORF">LTR09_000996</name>
</gene>
<organism evidence="1 2">
    <name type="scientific">Extremus antarcticus</name>
    <dbReference type="NCBI Taxonomy" id="702011"/>
    <lineage>
        <taxon>Eukaryota</taxon>
        <taxon>Fungi</taxon>
        <taxon>Dikarya</taxon>
        <taxon>Ascomycota</taxon>
        <taxon>Pezizomycotina</taxon>
        <taxon>Dothideomycetes</taxon>
        <taxon>Dothideomycetidae</taxon>
        <taxon>Mycosphaerellales</taxon>
        <taxon>Extremaceae</taxon>
        <taxon>Extremus</taxon>
    </lineage>
</organism>
<comment type="caution">
    <text evidence="1">The sequence shown here is derived from an EMBL/GenBank/DDBJ whole genome shotgun (WGS) entry which is preliminary data.</text>
</comment>
<dbReference type="EMBL" id="JAWDJX010000002">
    <property type="protein sequence ID" value="KAK3057920.1"/>
    <property type="molecule type" value="Genomic_DNA"/>
</dbReference>
<sequence>MSLSFQFPSGTFIIPNMQRSKRSKRARAVTESQVVNPVMPVNPGPFDLLRSLLVATIHEYRISSFENFGIVVWVKPAEDAREFYDTSNQSIGWTSYTFRTLHQPDKTMSVAMASATGQMRVWFGGSWSPMSRFLDLVQPAIASIDGEGGFSRGENKRFLWQQQSRWWLSNGKHFPLVKLPGELRNKIYVYALGDKIKPFPKHESRPSKTTHRSESNAALLRVSKLIYREASDVLFTFTPFHIEYYGIAAKLLRNIGRPNPPPRLRIRQLELALPHDSFFELFGGKVMLLKGSIALTRLSFAARALRTMDLSKLVLDINPATLLTSTHRFEGMCQKIVVDWILEMAWPSVRGHPVVVQGYVKTEQKKQFEAACKAAKKDFKMWQKQMIAIRLGEGCLRGYDMWVKEMKEEDGGVAMVYEVGAGGEHECGYGCADGCESEQGYVQEDGHAAGHEDASDHEHKDGHQAKVWEAGKVTIMPLMPDCECEVPCTAEFWSADR</sequence>
<proteinExistence type="predicted"/>
<protein>
    <submittedName>
        <fullName evidence="1">Uncharacterized protein</fullName>
    </submittedName>
</protein>
<dbReference type="Proteomes" id="UP001271007">
    <property type="component" value="Unassembled WGS sequence"/>
</dbReference>
<evidence type="ECO:0000313" key="2">
    <source>
        <dbReference type="Proteomes" id="UP001271007"/>
    </source>
</evidence>
<reference evidence="1" key="1">
    <citation type="submission" date="2023-04" db="EMBL/GenBank/DDBJ databases">
        <title>Black Yeasts Isolated from many extreme environments.</title>
        <authorList>
            <person name="Coleine C."/>
            <person name="Stajich J.E."/>
            <person name="Selbmann L."/>
        </authorList>
    </citation>
    <scope>NUCLEOTIDE SEQUENCE</scope>
    <source>
        <strain evidence="1">CCFEE 5312</strain>
    </source>
</reference>
<dbReference type="PANTHER" id="PTHR38790:SF9">
    <property type="entry name" value="F-BOX DOMAIN-CONTAINING PROTEIN"/>
    <property type="match status" value="1"/>
</dbReference>
<name>A0AAJ0LWB4_9PEZI</name>